<evidence type="ECO:0000256" key="4">
    <source>
        <dbReference type="ARBA" id="ARBA00013432"/>
    </source>
</evidence>
<keyword evidence="7" id="KW-0812">Transmembrane</keyword>
<dbReference type="InterPro" id="IPR002123">
    <property type="entry name" value="Plipid/glycerol_acylTrfase"/>
</dbReference>
<feature type="region of interest" description="Disordered" evidence="6">
    <location>
        <begin position="273"/>
        <end position="310"/>
    </location>
</feature>
<evidence type="ECO:0000256" key="3">
    <source>
        <dbReference type="ARBA" id="ARBA00013113"/>
    </source>
</evidence>
<dbReference type="PANTHER" id="PTHR12563">
    <property type="entry name" value="GLYCEROL-3-PHOSPHATE ACYLTRANSFERASE"/>
    <property type="match status" value="1"/>
</dbReference>
<keyword evidence="9" id="KW-0808">Transferase</keyword>
<keyword evidence="7" id="KW-1133">Transmembrane helix</keyword>
<comment type="caution">
    <text evidence="9">The sequence shown here is derived from an EMBL/GenBank/DDBJ whole genome shotgun (WGS) entry which is preliminary data.</text>
</comment>
<reference evidence="9" key="1">
    <citation type="submission" date="2020-10" db="EMBL/GenBank/DDBJ databases">
        <title>Connecting structure to function with the recovery of over 1000 high-quality activated sludge metagenome-assembled genomes encoding full-length rRNA genes using long-read sequencing.</title>
        <authorList>
            <person name="Singleton C.M."/>
            <person name="Petriglieri F."/>
            <person name="Kristensen J.M."/>
            <person name="Kirkegaard R.H."/>
            <person name="Michaelsen T.Y."/>
            <person name="Andersen M.H."/>
            <person name="Karst S.M."/>
            <person name="Dueholm M.S."/>
            <person name="Nielsen P.H."/>
            <person name="Albertsen M."/>
        </authorList>
    </citation>
    <scope>NUCLEOTIDE SEQUENCE</scope>
    <source>
        <strain evidence="9">Bjer_18-Q3-R1-45_BAT3C.347</strain>
    </source>
</reference>
<feature type="compositionally biased region" description="Low complexity" evidence="6">
    <location>
        <begin position="291"/>
        <end position="310"/>
    </location>
</feature>
<evidence type="ECO:0000256" key="1">
    <source>
        <dbReference type="ARBA" id="ARBA00004184"/>
    </source>
</evidence>
<dbReference type="EMBL" id="JADJEV010000003">
    <property type="protein sequence ID" value="MBK6973579.1"/>
    <property type="molecule type" value="Genomic_DNA"/>
</dbReference>
<feature type="domain" description="Phospholipid/glycerol acyltransferase" evidence="8">
    <location>
        <begin position="151"/>
        <end position="261"/>
    </location>
</feature>
<evidence type="ECO:0000259" key="8">
    <source>
        <dbReference type="SMART" id="SM00563"/>
    </source>
</evidence>
<protein>
    <recommendedName>
        <fullName evidence="4">Glycerol-3-phosphate acyltransferase</fullName>
        <ecNumber evidence="3">2.3.1.15</ecNumber>
    </recommendedName>
</protein>
<comment type="pathway">
    <text evidence="2">Phospholipid metabolism; CDP-diacylglycerol biosynthesis; CDP-diacylglycerol from sn-glycerol 3-phosphate: step 1/3.</text>
</comment>
<accession>A0A9D7E3U0</accession>
<proteinExistence type="predicted"/>
<gene>
    <name evidence="9" type="ORF">IPH26_11770</name>
</gene>
<dbReference type="GO" id="GO:0004366">
    <property type="term" value="F:glycerol-3-phosphate O-acyltransferase activity"/>
    <property type="evidence" value="ECO:0007669"/>
    <property type="project" value="UniProtKB-EC"/>
</dbReference>
<dbReference type="GO" id="GO:0008654">
    <property type="term" value="P:phospholipid biosynthetic process"/>
    <property type="evidence" value="ECO:0007669"/>
    <property type="project" value="TreeGrafter"/>
</dbReference>
<evidence type="ECO:0000313" key="10">
    <source>
        <dbReference type="Proteomes" id="UP000807785"/>
    </source>
</evidence>
<keyword evidence="9" id="KW-0012">Acyltransferase</keyword>
<dbReference type="EC" id="2.3.1.15" evidence="3"/>
<evidence type="ECO:0000256" key="7">
    <source>
        <dbReference type="SAM" id="Phobius"/>
    </source>
</evidence>
<evidence type="ECO:0000256" key="6">
    <source>
        <dbReference type="SAM" id="MobiDB-lite"/>
    </source>
</evidence>
<comment type="subcellular location">
    <subcellularLocation>
        <location evidence="1">Endomembrane system</location>
        <topology evidence="1">Peripheral membrane protein</topology>
    </subcellularLocation>
</comment>
<dbReference type="GO" id="GO:0006631">
    <property type="term" value="P:fatty acid metabolic process"/>
    <property type="evidence" value="ECO:0007669"/>
    <property type="project" value="TreeGrafter"/>
</dbReference>
<name>A0A9D7E3U0_9PROT</name>
<comment type="catalytic activity">
    <reaction evidence="5">
        <text>sn-glycerol 3-phosphate + an acyl-CoA = a 1-acyl-sn-glycero-3-phosphate + CoA</text>
        <dbReference type="Rhea" id="RHEA:15325"/>
        <dbReference type="ChEBI" id="CHEBI:57287"/>
        <dbReference type="ChEBI" id="CHEBI:57597"/>
        <dbReference type="ChEBI" id="CHEBI:57970"/>
        <dbReference type="ChEBI" id="CHEBI:58342"/>
        <dbReference type="EC" id="2.3.1.15"/>
    </reaction>
</comment>
<dbReference type="AlphaFoldDB" id="A0A9D7E3U0"/>
<dbReference type="SMART" id="SM00563">
    <property type="entry name" value="PlsC"/>
    <property type="match status" value="1"/>
</dbReference>
<dbReference type="Proteomes" id="UP000807785">
    <property type="component" value="Unassembled WGS sequence"/>
</dbReference>
<sequence length="325" mass="35879">MTQAVTLPLWLFVILLLLAALAALEWLLLPSVRWYLRRKVDRVIREINVRFNIELPAFKLTRRRALIERLFHDPKVQAAALAHAAEKNVPLKLARQRADVYAREIVPAFNAYLYFRVGYWLAKRCAQFLYRMRLGYTDAQSLTAINPKSTVVFVMNHRSNMDYVLVAFLAAERVALSYAVGEWARVWPLQSLIRAMGAYFVHRNSGDPLYRTVLQRYVQMATEGGVPQAIYPEGGLTLDGKLRPPKACSTTCCVPSTRRPSATWCSSRSASTTTACSKTAPNSRSSTPIGSGAASPMRPASPRASSASSFSTCCAAAGTGSATPA</sequence>
<evidence type="ECO:0000256" key="5">
    <source>
        <dbReference type="ARBA" id="ARBA00048427"/>
    </source>
</evidence>
<dbReference type="Pfam" id="PF01553">
    <property type="entry name" value="Acyltransferase"/>
    <property type="match status" value="1"/>
</dbReference>
<keyword evidence="7" id="KW-0472">Membrane</keyword>
<dbReference type="GO" id="GO:0012505">
    <property type="term" value="C:endomembrane system"/>
    <property type="evidence" value="ECO:0007669"/>
    <property type="project" value="UniProtKB-SubCell"/>
</dbReference>
<organism evidence="9 10">
    <name type="scientific">Candidatus Methylophosphatis roskildensis</name>
    <dbReference type="NCBI Taxonomy" id="2899263"/>
    <lineage>
        <taxon>Bacteria</taxon>
        <taxon>Pseudomonadati</taxon>
        <taxon>Pseudomonadota</taxon>
        <taxon>Betaproteobacteria</taxon>
        <taxon>Nitrosomonadales</taxon>
        <taxon>Sterolibacteriaceae</taxon>
        <taxon>Candidatus Methylophosphatis</taxon>
    </lineage>
</organism>
<dbReference type="PANTHER" id="PTHR12563:SF17">
    <property type="entry name" value="DIHYDROXYACETONE PHOSPHATE ACYLTRANSFERASE"/>
    <property type="match status" value="1"/>
</dbReference>
<evidence type="ECO:0000256" key="2">
    <source>
        <dbReference type="ARBA" id="ARBA00004765"/>
    </source>
</evidence>
<evidence type="ECO:0000313" key="9">
    <source>
        <dbReference type="EMBL" id="MBK6973579.1"/>
    </source>
</evidence>
<dbReference type="SUPFAM" id="SSF69593">
    <property type="entry name" value="Glycerol-3-phosphate (1)-acyltransferase"/>
    <property type="match status" value="1"/>
</dbReference>
<feature type="transmembrane region" description="Helical" evidence="7">
    <location>
        <begin position="6"/>
        <end position="29"/>
    </location>
</feature>
<dbReference type="InterPro" id="IPR022284">
    <property type="entry name" value="GPAT/DHAPAT"/>
</dbReference>